<dbReference type="AlphaFoldDB" id="E8U5T7"/>
<evidence type="ECO:0000313" key="4">
    <source>
        <dbReference type="Proteomes" id="UP000008635"/>
    </source>
</evidence>
<feature type="compositionally biased region" description="Low complexity" evidence="1">
    <location>
        <begin position="25"/>
        <end position="45"/>
    </location>
</feature>
<feature type="compositionally biased region" description="Basic and acidic residues" evidence="1">
    <location>
        <begin position="92"/>
        <end position="101"/>
    </location>
</feature>
<keyword evidence="4" id="KW-1185">Reference proteome</keyword>
<keyword evidence="2" id="KW-0732">Signal</keyword>
<sequence length="337" mass="34918">MNHHLPRAAALLLPLALGLASAQSAPGTLPARPGAAPTPATSAPTRPAPVTPVAPVGSGASAATQNDPCREFTREAFAGKTLTAEQEQQRAASERRCREAESGNPDVLLDIPNVSVEQITLEVDDLQAHVALDARLANLLKLTAGADVSIAKVKLDIKGVRAQALLKVNLDNVERIIDRTLTTIDRNPQILEKLLTTVDNTVSTVGGVANNALQPGGVVDKAVGTVGGTLSNVTQPGGLLGQTVNNLGQTVQRVLDASGNIVERTVTPAGEVLGQAVNVGTLSSLKVLKETTNAAGQVVRQIQDTSGAVFEVTLDQNNKVIAYRLLQAAPAQGTPNK</sequence>
<protein>
    <submittedName>
        <fullName evidence="3">Uncharacterized protein</fullName>
    </submittedName>
</protein>
<feature type="signal peptide" evidence="2">
    <location>
        <begin position="1"/>
        <end position="24"/>
    </location>
</feature>
<dbReference type="RefSeq" id="WP_013555931.1">
    <property type="nucleotide sequence ID" value="NC_014958.1"/>
</dbReference>
<gene>
    <name evidence="3" type="ordered locus">Deima_0770</name>
</gene>
<reference evidence="4" key="2">
    <citation type="submission" date="2011-01" db="EMBL/GenBank/DDBJ databases">
        <title>The complete genome of Deinococcus maricopensis DSM 21211.</title>
        <authorList>
            <consortium name="US DOE Joint Genome Institute (JGI-PGF)"/>
            <person name="Lucas S."/>
            <person name="Copeland A."/>
            <person name="Lapidus A."/>
            <person name="Goodwin L."/>
            <person name="Pitluck S."/>
            <person name="Kyrpides N."/>
            <person name="Mavromatis K."/>
            <person name="Pagani I."/>
            <person name="Ivanova N."/>
            <person name="Ovchinnikova G."/>
            <person name="Zeytun A."/>
            <person name="Detter J.C."/>
            <person name="Han C."/>
            <person name="Land M."/>
            <person name="Hauser L."/>
            <person name="Markowitz V."/>
            <person name="Cheng J.-F."/>
            <person name="Hugenholtz P."/>
            <person name="Woyke T."/>
            <person name="Wu D."/>
            <person name="Pukall R."/>
            <person name="Gehrich-Schroeter G."/>
            <person name="Brambilla E."/>
            <person name="Klenk H.-P."/>
            <person name="Eisen J.A."/>
        </authorList>
    </citation>
    <scope>NUCLEOTIDE SEQUENCE [LARGE SCALE GENOMIC DNA]</scope>
    <source>
        <strain evidence="4">DSM 21211 / LMG 22137 / NRRL B-23946 / LB-34</strain>
    </source>
</reference>
<dbReference type="STRING" id="709986.Deima_0770"/>
<feature type="chain" id="PRO_5003232390" evidence="2">
    <location>
        <begin position="25"/>
        <end position="337"/>
    </location>
</feature>
<evidence type="ECO:0000256" key="1">
    <source>
        <dbReference type="SAM" id="MobiDB-lite"/>
    </source>
</evidence>
<reference evidence="3 4" key="1">
    <citation type="journal article" date="2011" name="Stand. Genomic Sci.">
        <title>Complete genome sequence of Deinococcus maricopensis type strain (LB-34).</title>
        <authorList>
            <person name="Pukall R."/>
            <person name="Zeytun A."/>
            <person name="Lucas S."/>
            <person name="Lapidus A."/>
            <person name="Hammon N."/>
            <person name="Deshpande S."/>
            <person name="Nolan M."/>
            <person name="Cheng J.F."/>
            <person name="Pitluck S."/>
            <person name="Liolios K."/>
            <person name="Pagani I."/>
            <person name="Mikhailova N."/>
            <person name="Ivanova N."/>
            <person name="Mavromatis K."/>
            <person name="Pati A."/>
            <person name="Tapia R."/>
            <person name="Han C."/>
            <person name="Goodwin L."/>
            <person name="Chen A."/>
            <person name="Palaniappan K."/>
            <person name="Land M."/>
            <person name="Hauser L."/>
            <person name="Chang Y.J."/>
            <person name="Jeffries C.D."/>
            <person name="Brambilla E.M."/>
            <person name="Rohde M."/>
            <person name="Goker M."/>
            <person name="Detter J.C."/>
            <person name="Woyke T."/>
            <person name="Bristow J."/>
            <person name="Eisen J.A."/>
            <person name="Markowitz V."/>
            <person name="Hugenholtz P."/>
            <person name="Kyrpides N.C."/>
            <person name="Klenk H.P."/>
        </authorList>
    </citation>
    <scope>NUCLEOTIDE SEQUENCE [LARGE SCALE GENOMIC DNA]</scope>
    <source>
        <strain evidence="4">DSM 21211 / LMG 22137 / NRRL B-23946 / LB-34</strain>
    </source>
</reference>
<evidence type="ECO:0000256" key="2">
    <source>
        <dbReference type="SAM" id="SignalP"/>
    </source>
</evidence>
<dbReference type="Proteomes" id="UP000008635">
    <property type="component" value="Chromosome"/>
</dbReference>
<name>E8U5T7_DEIML</name>
<organism evidence="3 4">
    <name type="scientific">Deinococcus maricopensis (strain DSM 21211 / LMG 22137 / NRRL B-23946 / LB-34)</name>
    <dbReference type="NCBI Taxonomy" id="709986"/>
    <lineage>
        <taxon>Bacteria</taxon>
        <taxon>Thermotogati</taxon>
        <taxon>Deinococcota</taxon>
        <taxon>Deinococci</taxon>
        <taxon>Deinococcales</taxon>
        <taxon>Deinococcaceae</taxon>
        <taxon>Deinococcus</taxon>
    </lineage>
</organism>
<dbReference type="KEGG" id="dmr:Deima_0770"/>
<evidence type="ECO:0000313" key="3">
    <source>
        <dbReference type="EMBL" id="ADV66426.1"/>
    </source>
</evidence>
<dbReference type="EMBL" id="CP002454">
    <property type="protein sequence ID" value="ADV66426.1"/>
    <property type="molecule type" value="Genomic_DNA"/>
</dbReference>
<dbReference type="eggNOG" id="ENOG503321U">
    <property type="taxonomic scope" value="Bacteria"/>
</dbReference>
<feature type="region of interest" description="Disordered" evidence="1">
    <location>
        <begin position="25"/>
        <end position="104"/>
    </location>
</feature>
<dbReference type="HOGENOM" id="CLU_843913_0_0_0"/>
<accession>E8U5T7</accession>
<proteinExistence type="predicted"/>